<keyword evidence="2" id="KW-1185">Reference proteome</keyword>
<evidence type="ECO:0000313" key="1">
    <source>
        <dbReference type="EMBL" id="CAL1395875.1"/>
    </source>
</evidence>
<name>A0AAV2FE04_9ROSI</name>
<protein>
    <submittedName>
        <fullName evidence="1">Uncharacterized protein</fullName>
    </submittedName>
</protein>
<sequence length="113" mass="13042">MHCDQAVNLTIKIETLKVDLYELSFKWLDMVLDVQWLKQLKLVGVNWEHLTLHFMKRGRCVYLKSLGEEAKAVDATKLFKEPSSATAMKLVPPPSLPQKRLPITTSWGFLMKQ</sequence>
<accession>A0AAV2FE04</accession>
<dbReference type="Proteomes" id="UP001497516">
    <property type="component" value="Chromosome 6"/>
</dbReference>
<dbReference type="EMBL" id="OZ034819">
    <property type="protein sequence ID" value="CAL1395875.1"/>
    <property type="molecule type" value="Genomic_DNA"/>
</dbReference>
<evidence type="ECO:0000313" key="2">
    <source>
        <dbReference type="Proteomes" id="UP001497516"/>
    </source>
</evidence>
<organism evidence="1 2">
    <name type="scientific">Linum trigynum</name>
    <dbReference type="NCBI Taxonomy" id="586398"/>
    <lineage>
        <taxon>Eukaryota</taxon>
        <taxon>Viridiplantae</taxon>
        <taxon>Streptophyta</taxon>
        <taxon>Embryophyta</taxon>
        <taxon>Tracheophyta</taxon>
        <taxon>Spermatophyta</taxon>
        <taxon>Magnoliopsida</taxon>
        <taxon>eudicotyledons</taxon>
        <taxon>Gunneridae</taxon>
        <taxon>Pentapetalae</taxon>
        <taxon>rosids</taxon>
        <taxon>fabids</taxon>
        <taxon>Malpighiales</taxon>
        <taxon>Linaceae</taxon>
        <taxon>Linum</taxon>
    </lineage>
</organism>
<reference evidence="1 2" key="1">
    <citation type="submission" date="2024-04" db="EMBL/GenBank/DDBJ databases">
        <authorList>
            <person name="Fracassetti M."/>
        </authorList>
    </citation>
    <scope>NUCLEOTIDE SEQUENCE [LARGE SCALE GENOMIC DNA]</scope>
</reference>
<proteinExistence type="predicted"/>
<gene>
    <name evidence="1" type="ORF">LTRI10_LOCUS36274</name>
</gene>
<dbReference type="AlphaFoldDB" id="A0AAV2FE04"/>